<protein>
    <submittedName>
        <fullName evidence="2">Uncharacterized protein</fullName>
    </submittedName>
</protein>
<sequence>MPRTSPLHGAEKAESSSEPLIGFCFDQPDMNVEQDRSAMHPSHCRTGPAFMLTRTLARGSLQRRHREVLRFHSAFLLVTFLWQDKEK</sequence>
<evidence type="ECO:0000256" key="1">
    <source>
        <dbReference type="SAM" id="MobiDB-lite"/>
    </source>
</evidence>
<accession>A0A892I465</accession>
<reference evidence="2 3" key="1">
    <citation type="submission" date="2021-02" db="EMBL/GenBank/DDBJ databases">
        <title>FDA dAtabase for Regulatory Grade micrObial Sequences (FDA-ARGOS): Supporting development and validation of Infectious Disease Dx tests.</title>
        <authorList>
            <person name="Minogue T."/>
            <person name="Wolcott M."/>
            <person name="Wasieloski L."/>
            <person name="Aguilar W."/>
            <person name="Moore D."/>
            <person name="Jaissle J."/>
            <person name="Tallon L."/>
            <person name="Sadzewicz L."/>
            <person name="Zhao X."/>
            <person name="Boylan J."/>
            <person name="Ott S."/>
            <person name="Bowen H."/>
            <person name="Vavikolanu K."/>
            <person name="Mehta A."/>
            <person name="Aluvathingal J."/>
            <person name="Nadendla S."/>
            <person name="Yan Y."/>
            <person name="Sichtig H."/>
        </authorList>
    </citation>
    <scope>NUCLEOTIDE SEQUENCE [LARGE SCALE GENOMIC DNA]</scope>
    <source>
        <strain evidence="2 3">FDAARGOS_1272</strain>
    </source>
</reference>
<organism evidence="2 3">
    <name type="scientific">Burkholderia dolosa</name>
    <dbReference type="NCBI Taxonomy" id="152500"/>
    <lineage>
        <taxon>Bacteria</taxon>
        <taxon>Pseudomonadati</taxon>
        <taxon>Pseudomonadota</taxon>
        <taxon>Betaproteobacteria</taxon>
        <taxon>Burkholderiales</taxon>
        <taxon>Burkholderiaceae</taxon>
        <taxon>Burkholderia</taxon>
        <taxon>Burkholderia cepacia complex</taxon>
    </lineage>
</organism>
<name>A0A892I465_9BURK</name>
<evidence type="ECO:0000313" key="3">
    <source>
        <dbReference type="Proteomes" id="UP000625568"/>
    </source>
</evidence>
<keyword evidence="3" id="KW-1185">Reference proteome</keyword>
<feature type="region of interest" description="Disordered" evidence="1">
    <location>
        <begin position="1"/>
        <end position="20"/>
    </location>
</feature>
<proteinExistence type="predicted"/>
<dbReference type="EMBL" id="CP069482">
    <property type="protein sequence ID" value="QRO76624.1"/>
    <property type="molecule type" value="Genomic_DNA"/>
</dbReference>
<evidence type="ECO:0000313" key="2">
    <source>
        <dbReference type="EMBL" id="QRO76624.1"/>
    </source>
</evidence>
<dbReference type="GeneID" id="93127356"/>
<dbReference type="RefSeq" id="WP_123806848.1">
    <property type="nucleotide sequence ID" value="NZ_CABVPR010000050.1"/>
</dbReference>
<gene>
    <name evidence="2" type="ORF">I6K02_11960</name>
</gene>
<dbReference type="Proteomes" id="UP000625568">
    <property type="component" value="Chromosome 1"/>
</dbReference>
<dbReference type="AlphaFoldDB" id="A0A892I465"/>